<dbReference type="RefSeq" id="WP_005088162.1">
    <property type="nucleotide sequence ID" value="NZ_CSUW01000025.1"/>
</dbReference>
<dbReference type="Proteomes" id="UP000038487">
    <property type="component" value="Unassembled WGS sequence"/>
</dbReference>
<protein>
    <submittedName>
        <fullName evidence="1">Uncharacterized protein</fullName>
    </submittedName>
</protein>
<comment type="caution">
    <text evidence="1">The sequence shown here is derived from an EMBL/GenBank/DDBJ whole genome shotgun (WGS) entry which is preliminary data.</text>
</comment>
<name>A0AB33T9F7_9MYCO</name>
<gene>
    <name evidence="1" type="ORF">ERS075527_05506</name>
</gene>
<accession>A0AB33T9F7</accession>
<dbReference type="AlphaFoldDB" id="A0AB33T9F7"/>
<organism evidence="1 2">
    <name type="scientific">Mycobacteroides abscessus</name>
    <dbReference type="NCBI Taxonomy" id="36809"/>
    <lineage>
        <taxon>Bacteria</taxon>
        <taxon>Bacillati</taxon>
        <taxon>Actinomycetota</taxon>
        <taxon>Actinomycetes</taxon>
        <taxon>Mycobacteriales</taxon>
        <taxon>Mycobacteriaceae</taxon>
        <taxon>Mycobacteroides</taxon>
    </lineage>
</organism>
<evidence type="ECO:0000313" key="2">
    <source>
        <dbReference type="Proteomes" id="UP000038487"/>
    </source>
</evidence>
<evidence type="ECO:0000313" key="1">
    <source>
        <dbReference type="EMBL" id="CPT71677.1"/>
    </source>
</evidence>
<sequence>MTTDNTDPFTSNQTKILEIAAKFGDGHPTGLGPTIDAALAARTEESRRRLEEIARDLGDAAETAREYKDSLSSTD</sequence>
<reference evidence="1 2" key="1">
    <citation type="submission" date="2015-03" db="EMBL/GenBank/DDBJ databases">
        <authorList>
            <consortium name="Pathogen Informatics"/>
            <person name="Murphy D."/>
        </authorList>
    </citation>
    <scope>NUCLEOTIDE SEQUENCE [LARGE SCALE GENOMIC DNA]</scope>
    <source>
        <strain evidence="1 2">PAP036</strain>
    </source>
</reference>
<proteinExistence type="predicted"/>
<dbReference type="EMBL" id="CSUW01000025">
    <property type="protein sequence ID" value="CPT71677.1"/>
    <property type="molecule type" value="Genomic_DNA"/>
</dbReference>